<evidence type="ECO:0000313" key="2">
    <source>
        <dbReference type="Proteomes" id="UP000002043"/>
    </source>
</evidence>
<name>D3SLM2_THEAH</name>
<proteinExistence type="predicted"/>
<dbReference type="EMBL" id="CP001931">
    <property type="protein sequence ID" value="ADC89652.1"/>
    <property type="molecule type" value="Genomic_DNA"/>
</dbReference>
<sequence>MRRVRGPLIVAAFSLLTWGCAVRYTYLPLPSEGLQIQDSRALYQDGKTQWEVSFGSWRYSPSDLTRYYLPVFIKVKNSSQDTLEVASDGVYILAGDRQIKPIPPSEVYVSYSTTFSVSLGYGYYAYPFWWGIGWYPYYEPRRFVYPDVVNKAFRYGSLPPNQWTEGFVYFPHVQSGDNLTLVIQYSIGKERKVLKIPFQLSKKE</sequence>
<dbReference type="Proteomes" id="UP000002043">
    <property type="component" value="Chromosome"/>
</dbReference>
<dbReference type="KEGG" id="tal:Thal_1020"/>
<dbReference type="eggNOG" id="ENOG5033CQT">
    <property type="taxonomic scope" value="Bacteria"/>
</dbReference>
<gene>
    <name evidence="1" type="ordered locus">Thal_1020</name>
</gene>
<protein>
    <submittedName>
        <fullName evidence="1">Uncharacterized protein</fullName>
    </submittedName>
</protein>
<keyword evidence="2" id="KW-1185">Reference proteome</keyword>
<accession>D3SLM2</accession>
<evidence type="ECO:0000313" key="1">
    <source>
        <dbReference type="EMBL" id="ADC89652.1"/>
    </source>
</evidence>
<organism evidence="1 2">
    <name type="scientific">Thermocrinis albus (strain DSM 14484 / JCM 11386 / HI 11/12)</name>
    <dbReference type="NCBI Taxonomy" id="638303"/>
    <lineage>
        <taxon>Bacteria</taxon>
        <taxon>Pseudomonadati</taxon>
        <taxon>Aquificota</taxon>
        <taxon>Aquificia</taxon>
        <taxon>Aquificales</taxon>
        <taxon>Aquificaceae</taxon>
        <taxon>Thermocrinis</taxon>
    </lineage>
</organism>
<reference evidence="2" key="1">
    <citation type="journal article" date="2010" name="Stand. Genomic Sci.">
        <title>Complete genome sequence of Thermocrinis albus type strain (HI 11/12T).</title>
        <authorList>
            <person name="Wirth R."/>
            <person name="Sikorski J."/>
            <person name="Brambilla E."/>
            <person name="Misra M."/>
            <person name="Lapidus A."/>
            <person name="Copeland A."/>
            <person name="Nolan M."/>
            <person name="Lucas S."/>
            <person name="Chen F."/>
            <person name="Tice H."/>
            <person name="Cheng J.F."/>
            <person name="Han C."/>
            <person name="Detter J.C."/>
            <person name="Tapia R."/>
            <person name="Bruce D."/>
            <person name="Goodwin L."/>
            <person name="Pitluck S."/>
            <person name="Pati A."/>
            <person name="Anderson I."/>
            <person name="Ivanova N."/>
            <person name="Mavromatis K."/>
            <person name="Mikhailova N."/>
            <person name="Chen A."/>
            <person name="Palaniappan K."/>
            <person name="Bilek Y."/>
            <person name="Hader T."/>
            <person name="Land M."/>
            <person name="Hauser L."/>
            <person name="Chang Y.J."/>
            <person name="Jeffries C.D."/>
            <person name="Tindall B.J."/>
            <person name="Rohde M."/>
            <person name="Goker M."/>
            <person name="Bristow J."/>
            <person name="Eisen J.A."/>
            <person name="Markowitz V."/>
            <person name="Hugenholtz P."/>
            <person name="Kyrpides N.C."/>
            <person name="Klenk H.P."/>
        </authorList>
    </citation>
    <scope>NUCLEOTIDE SEQUENCE [LARGE SCALE GENOMIC DNA]</scope>
    <source>
        <strain evidence="2">DSM 14484 / JCM 11386 / HI 11/12</strain>
    </source>
</reference>
<dbReference type="STRING" id="638303.Thal_1020"/>
<dbReference type="RefSeq" id="WP_012992058.1">
    <property type="nucleotide sequence ID" value="NC_013894.1"/>
</dbReference>
<dbReference type="HOGENOM" id="CLU_1342710_0_0_0"/>
<dbReference type="AlphaFoldDB" id="D3SLM2"/>